<dbReference type="EMBL" id="CP001022">
    <property type="protein sequence ID" value="ACB60946.1"/>
    <property type="molecule type" value="Genomic_DNA"/>
</dbReference>
<feature type="transmembrane region" description="Helical" evidence="1">
    <location>
        <begin position="78"/>
        <end position="99"/>
    </location>
</feature>
<reference evidence="2 3" key="1">
    <citation type="journal article" date="2006" name="Extremophiles">
        <title>Characterization of Exiguobacterium isolates from the Siberian permafrost. Description of Exiguobacterium sibiricum sp. nov.</title>
        <authorList>
            <person name="Rodrigues D.F."/>
            <person name="Goris J."/>
            <person name="Vishnivetskaya T."/>
            <person name="Gilichinsky D."/>
            <person name="Thomashow M.F."/>
            <person name="Tiedje J.M."/>
        </authorList>
    </citation>
    <scope>NUCLEOTIDE SEQUENCE [LARGE SCALE GENOMIC DNA]</scope>
    <source>
        <strain evidence="3">DSM 17290 / CIP 109462 / JCM 13490 / 255-15</strain>
    </source>
</reference>
<evidence type="ECO:0000313" key="3">
    <source>
        <dbReference type="Proteomes" id="UP000001681"/>
    </source>
</evidence>
<keyword evidence="1" id="KW-0812">Transmembrane</keyword>
<name>B1YG19_EXIS2</name>
<gene>
    <name evidence="2" type="ordered locus">Exig_1486</name>
</gene>
<dbReference type="RefSeq" id="WP_012370367.1">
    <property type="nucleotide sequence ID" value="NC_010556.1"/>
</dbReference>
<proteinExistence type="predicted"/>
<keyword evidence="3" id="KW-1185">Reference proteome</keyword>
<protein>
    <submittedName>
        <fullName evidence="2">Uncharacterized protein</fullName>
    </submittedName>
</protein>
<keyword evidence="1" id="KW-1133">Transmembrane helix</keyword>
<evidence type="ECO:0000313" key="2">
    <source>
        <dbReference type="EMBL" id="ACB60946.1"/>
    </source>
</evidence>
<accession>B1YG19</accession>
<dbReference type="HOGENOM" id="CLU_119455_0_0_9"/>
<dbReference type="Proteomes" id="UP000001681">
    <property type="component" value="Chromosome"/>
</dbReference>
<sequence length="143" mass="15940">MLNKLLSAALTAIATSGLLTLVLSVHAFFEDLGDDIYFSSFDLFVIYTIYSFPIIFISGILVDWLNKRFISIFPKHRKAVALLYGVSGILIGLLILLMLHDGAIRSSELSGLLSLLMLFCASATLYFWISQKILKKSHNPPKK</sequence>
<dbReference type="AlphaFoldDB" id="B1YG19"/>
<reference evidence="3" key="3">
    <citation type="submission" date="2008-04" db="EMBL/GenBank/DDBJ databases">
        <title>Complete sequence of chromosome of Exiguobacterium sibiricum 255-15.</title>
        <authorList>
            <consortium name="US DOE Joint Genome Institute"/>
            <person name="Copeland A."/>
            <person name="Lucas S."/>
            <person name="Lapidus A."/>
            <person name="Glavina del Rio T."/>
            <person name="Dalin E."/>
            <person name="Tice H."/>
            <person name="Bruce D."/>
            <person name="Goodwin L."/>
            <person name="Pitluck S."/>
            <person name="Kiss H."/>
            <person name="Chertkov O."/>
            <person name="Monk C."/>
            <person name="Brettin T."/>
            <person name="Detter J.C."/>
            <person name="Han C."/>
            <person name="Kuske C.R."/>
            <person name="Schmutz J."/>
            <person name="Larimer F."/>
            <person name="Land M."/>
            <person name="Hauser L."/>
            <person name="Kyrpides N."/>
            <person name="Mikhailova N."/>
            <person name="Vishnivetskaya T."/>
            <person name="Rodrigues D.F."/>
            <person name="Gilichinsky D."/>
            <person name="Tiedje J."/>
            <person name="Richardson P."/>
        </authorList>
    </citation>
    <scope>NUCLEOTIDE SEQUENCE [LARGE SCALE GENOMIC DNA]</scope>
    <source>
        <strain evidence="3">DSM 17290 / CIP 109462 / JCM 13490 / 255-15</strain>
    </source>
</reference>
<keyword evidence="1" id="KW-0472">Membrane</keyword>
<dbReference type="KEGG" id="esi:Exig_1486"/>
<evidence type="ECO:0000256" key="1">
    <source>
        <dbReference type="SAM" id="Phobius"/>
    </source>
</evidence>
<feature type="transmembrane region" description="Helical" evidence="1">
    <location>
        <begin position="111"/>
        <end position="129"/>
    </location>
</feature>
<dbReference type="STRING" id="262543.Exig_1486"/>
<feature type="transmembrane region" description="Helical" evidence="1">
    <location>
        <begin position="43"/>
        <end position="66"/>
    </location>
</feature>
<organism evidence="2 3">
    <name type="scientific">Exiguobacterium sibiricum (strain DSM 17290 / CCUG 55495 / CIP 109462 / JCM 13490 / 255-15)</name>
    <dbReference type="NCBI Taxonomy" id="262543"/>
    <lineage>
        <taxon>Bacteria</taxon>
        <taxon>Bacillati</taxon>
        <taxon>Bacillota</taxon>
        <taxon>Bacilli</taxon>
        <taxon>Bacillales</taxon>
        <taxon>Bacillales Family XII. Incertae Sedis</taxon>
        <taxon>Exiguobacterium</taxon>
    </lineage>
</organism>
<reference evidence="2 3" key="2">
    <citation type="journal article" date="2008" name="BMC Genomics">
        <title>Architecture of thermal adaptation in an Exiguobacterium sibiricum strain isolated from 3 million year old permafrost: a genome and transcriptome approach.</title>
        <authorList>
            <person name="Rodrigues D.F."/>
            <person name="Ivanova N."/>
            <person name="He Z."/>
            <person name="Huebner M."/>
            <person name="Zhou J."/>
            <person name="Tiedje J.M."/>
        </authorList>
    </citation>
    <scope>NUCLEOTIDE SEQUENCE [LARGE SCALE GENOMIC DNA]</scope>
    <source>
        <strain evidence="3">DSM 17290 / CIP 109462 / JCM 13490 / 255-15</strain>
    </source>
</reference>